<evidence type="ECO:0008006" key="4">
    <source>
        <dbReference type="Google" id="ProtNLM"/>
    </source>
</evidence>
<comment type="caution">
    <text evidence="2">The sequence shown here is derived from an EMBL/GenBank/DDBJ whole genome shotgun (WGS) entry which is preliminary data.</text>
</comment>
<dbReference type="Gramene" id="TVU15020">
    <property type="protein sequence ID" value="TVU15020"/>
    <property type="gene ID" value="EJB05_38519"/>
</dbReference>
<feature type="signal peptide" evidence="1">
    <location>
        <begin position="1"/>
        <end position="16"/>
    </location>
</feature>
<keyword evidence="3" id="KW-1185">Reference proteome</keyword>
<sequence>MGRFRFFVFTIGRCLGSNCLFISGHYTSAQGTTTQQAWAKPIADLGEAEKATPTSFGLQRRQAEVIEAHVWVGHQTTLLLDAFARWEAEGCNRCLPGSRVTIGEKESKRLPAKKEY</sequence>
<protein>
    <recommendedName>
        <fullName evidence="4">Secreted protein</fullName>
    </recommendedName>
</protein>
<dbReference type="Proteomes" id="UP000324897">
    <property type="component" value="Unassembled WGS sequence"/>
</dbReference>
<name>A0A5J9TUC0_9POAL</name>
<proteinExistence type="predicted"/>
<gene>
    <name evidence="2" type="ORF">EJB05_38519</name>
</gene>
<evidence type="ECO:0000256" key="1">
    <source>
        <dbReference type="SAM" id="SignalP"/>
    </source>
</evidence>
<evidence type="ECO:0000313" key="2">
    <source>
        <dbReference type="EMBL" id="TVU15020.1"/>
    </source>
</evidence>
<organism evidence="2 3">
    <name type="scientific">Eragrostis curvula</name>
    <name type="common">weeping love grass</name>
    <dbReference type="NCBI Taxonomy" id="38414"/>
    <lineage>
        <taxon>Eukaryota</taxon>
        <taxon>Viridiplantae</taxon>
        <taxon>Streptophyta</taxon>
        <taxon>Embryophyta</taxon>
        <taxon>Tracheophyta</taxon>
        <taxon>Spermatophyta</taxon>
        <taxon>Magnoliopsida</taxon>
        <taxon>Liliopsida</taxon>
        <taxon>Poales</taxon>
        <taxon>Poaceae</taxon>
        <taxon>PACMAD clade</taxon>
        <taxon>Chloridoideae</taxon>
        <taxon>Eragrostideae</taxon>
        <taxon>Eragrostidinae</taxon>
        <taxon>Eragrostis</taxon>
    </lineage>
</organism>
<reference evidence="2 3" key="1">
    <citation type="journal article" date="2019" name="Sci. Rep.">
        <title>A high-quality genome of Eragrostis curvula grass provides insights into Poaceae evolution and supports new strategies to enhance forage quality.</title>
        <authorList>
            <person name="Carballo J."/>
            <person name="Santos B.A.C.M."/>
            <person name="Zappacosta D."/>
            <person name="Garbus I."/>
            <person name="Selva J.P."/>
            <person name="Gallo C.A."/>
            <person name="Diaz A."/>
            <person name="Albertini E."/>
            <person name="Caccamo M."/>
            <person name="Echenique V."/>
        </authorList>
    </citation>
    <scope>NUCLEOTIDE SEQUENCE [LARGE SCALE GENOMIC DNA]</scope>
    <source>
        <strain evidence="3">cv. Victoria</strain>
        <tissue evidence="2">Leaf</tissue>
    </source>
</reference>
<keyword evidence="1" id="KW-0732">Signal</keyword>
<evidence type="ECO:0000313" key="3">
    <source>
        <dbReference type="Proteomes" id="UP000324897"/>
    </source>
</evidence>
<accession>A0A5J9TUC0</accession>
<dbReference type="EMBL" id="RWGY01000031">
    <property type="protein sequence ID" value="TVU15020.1"/>
    <property type="molecule type" value="Genomic_DNA"/>
</dbReference>
<feature type="chain" id="PRO_5023812115" description="Secreted protein" evidence="1">
    <location>
        <begin position="17"/>
        <end position="116"/>
    </location>
</feature>
<dbReference type="AlphaFoldDB" id="A0A5J9TUC0"/>